<evidence type="ECO:0000256" key="1">
    <source>
        <dbReference type="SAM" id="MobiDB-lite"/>
    </source>
</evidence>
<name>A0ABV6G2D7_9GAMM</name>
<protein>
    <submittedName>
        <fullName evidence="4">DEAD/DEAH box helicase</fullName>
        <ecNumber evidence="4">3.6.4.-</ecNumber>
    </submittedName>
</protein>
<keyword evidence="4" id="KW-0547">Nucleotide-binding</keyword>
<dbReference type="PANTHER" id="PTHR47396">
    <property type="entry name" value="TYPE I RESTRICTION ENZYME ECOKI R PROTEIN"/>
    <property type="match status" value="1"/>
</dbReference>
<gene>
    <name evidence="4" type="ORF">ACFFHW_07200</name>
</gene>
<keyword evidence="4" id="KW-0378">Hydrolase</keyword>
<dbReference type="SMART" id="SM00487">
    <property type="entry name" value="DEXDc"/>
    <property type="match status" value="1"/>
</dbReference>
<dbReference type="Proteomes" id="UP001589814">
    <property type="component" value="Unassembled WGS sequence"/>
</dbReference>
<feature type="compositionally biased region" description="Basic and acidic residues" evidence="1">
    <location>
        <begin position="20"/>
        <end position="34"/>
    </location>
</feature>
<dbReference type="Pfam" id="PF04851">
    <property type="entry name" value="ResIII"/>
    <property type="match status" value="1"/>
</dbReference>
<dbReference type="PROSITE" id="PS51194">
    <property type="entry name" value="HELICASE_CTER"/>
    <property type="match status" value="1"/>
</dbReference>
<dbReference type="EMBL" id="JBHLVX010000023">
    <property type="protein sequence ID" value="MFC0267776.1"/>
    <property type="molecule type" value="Genomic_DNA"/>
</dbReference>
<feature type="domain" description="Helicase ATP-binding" evidence="2">
    <location>
        <begin position="51"/>
        <end position="211"/>
    </location>
</feature>
<accession>A0ABV6G2D7</accession>
<evidence type="ECO:0000259" key="2">
    <source>
        <dbReference type="PROSITE" id="PS51192"/>
    </source>
</evidence>
<dbReference type="GO" id="GO:0016787">
    <property type="term" value="F:hydrolase activity"/>
    <property type="evidence" value="ECO:0007669"/>
    <property type="project" value="UniProtKB-KW"/>
</dbReference>
<comment type="caution">
    <text evidence="4">The sequence shown here is derived from an EMBL/GenBank/DDBJ whole genome shotgun (WGS) entry which is preliminary data.</text>
</comment>
<dbReference type="InterPro" id="IPR027417">
    <property type="entry name" value="P-loop_NTPase"/>
</dbReference>
<evidence type="ECO:0000313" key="4">
    <source>
        <dbReference type="EMBL" id="MFC0267776.1"/>
    </source>
</evidence>
<dbReference type="Pfam" id="PF00271">
    <property type="entry name" value="Helicase_C"/>
    <property type="match status" value="1"/>
</dbReference>
<evidence type="ECO:0000259" key="3">
    <source>
        <dbReference type="PROSITE" id="PS51194"/>
    </source>
</evidence>
<feature type="region of interest" description="Disordered" evidence="1">
    <location>
        <begin position="1"/>
        <end position="42"/>
    </location>
</feature>
<sequence>MSRVSSQPPQPLPDSGPPELRSDSERPTLRRDSGRPTLRPYQQQAVERVVTHFRGSSDPAVVVLPTGSGKSLVIAELARLARGRVLVLAHVRELVEQNHAKYEAYGLHADIFSAGLGRRESGRQVVFGSVQSVINALDRFDAGDFTLLVIDECHRVAIGDGERGQSPSTYQRIIDHLRAARGDLKVLGLTATPYRLGEGFIYHRHHRGMVAGPETAFFRDCVFEQPLRVMVKQGYLAPPRRLDAAVARYDFSQLTTGRSGVFSDADLNQVVQGSRATPVIIEEVIGYAAECAGVMIFAATVEHAEEIMGYLPEGEAGLITGATASKTRRALIDDFKARRLKYLVNVAVLTTGFDAPHVDLIAILRPTESVGLYQQIIGRGLRPAAGKQECLVLDYAGNPWDLYAPEIDDPRPDSDSEPVQVECPECGFANVFWGKRDGDLVIEHHGRRCKGLVENEALESVQCTFRFRYKVCEQCGAHNDIAARRCGGCGERLIDADDRLREALRLRDARVLRVSGMQLEQTLNGRGLARLKVTYHDEDGATLAEWYALETPAQRGAFYRAWLDQHLRAPGIGWRPGSLDEVLAERHRLRAPDFVIGRKVGRYWQVRERLFDYQGRYRRADSAETP</sequence>
<dbReference type="SUPFAM" id="SSF52540">
    <property type="entry name" value="P-loop containing nucleoside triphosphate hydrolases"/>
    <property type="match status" value="1"/>
</dbReference>
<proteinExistence type="predicted"/>
<dbReference type="InterPro" id="IPR001650">
    <property type="entry name" value="Helicase_C-like"/>
</dbReference>
<evidence type="ECO:0000313" key="5">
    <source>
        <dbReference type="Proteomes" id="UP001589814"/>
    </source>
</evidence>
<dbReference type="InterPro" id="IPR014001">
    <property type="entry name" value="Helicase_ATP-bd"/>
</dbReference>
<keyword evidence="4" id="KW-0347">Helicase</keyword>
<organism evidence="4 5">
    <name type="scientific">Kushneria aurantia</name>
    <dbReference type="NCBI Taxonomy" id="504092"/>
    <lineage>
        <taxon>Bacteria</taxon>
        <taxon>Pseudomonadati</taxon>
        <taxon>Pseudomonadota</taxon>
        <taxon>Gammaproteobacteria</taxon>
        <taxon>Oceanospirillales</taxon>
        <taxon>Halomonadaceae</taxon>
        <taxon>Kushneria</taxon>
    </lineage>
</organism>
<dbReference type="PANTHER" id="PTHR47396:SF1">
    <property type="entry name" value="ATP-DEPENDENT HELICASE IRC3-RELATED"/>
    <property type="match status" value="1"/>
</dbReference>
<dbReference type="RefSeq" id="WP_019951743.1">
    <property type="nucleotide sequence ID" value="NZ_JBHLVX010000023.1"/>
</dbReference>
<dbReference type="SUPFAM" id="SSF57829">
    <property type="entry name" value="Zn-binding ribosomal proteins"/>
    <property type="match status" value="1"/>
</dbReference>
<dbReference type="GO" id="GO:0004386">
    <property type="term" value="F:helicase activity"/>
    <property type="evidence" value="ECO:0007669"/>
    <property type="project" value="UniProtKB-KW"/>
</dbReference>
<dbReference type="InterPro" id="IPR006935">
    <property type="entry name" value="Helicase/UvrB_N"/>
</dbReference>
<keyword evidence="5" id="KW-1185">Reference proteome</keyword>
<feature type="domain" description="Helicase C-terminal" evidence="3">
    <location>
        <begin position="283"/>
        <end position="425"/>
    </location>
</feature>
<dbReference type="Gene3D" id="3.40.50.300">
    <property type="entry name" value="P-loop containing nucleotide triphosphate hydrolases"/>
    <property type="match status" value="2"/>
</dbReference>
<reference evidence="4 5" key="1">
    <citation type="submission" date="2024-09" db="EMBL/GenBank/DDBJ databases">
        <authorList>
            <person name="Sun Q."/>
            <person name="Mori K."/>
        </authorList>
    </citation>
    <scope>NUCLEOTIDE SEQUENCE [LARGE SCALE GENOMIC DNA]</scope>
    <source>
        <strain evidence="4 5">CCM 7415</strain>
    </source>
</reference>
<dbReference type="PROSITE" id="PS51192">
    <property type="entry name" value="HELICASE_ATP_BIND_1"/>
    <property type="match status" value="1"/>
</dbReference>
<dbReference type="EC" id="3.6.4.-" evidence="4"/>
<dbReference type="InterPro" id="IPR011332">
    <property type="entry name" value="Ribosomal_zn-bd"/>
</dbReference>
<keyword evidence="4" id="KW-0067">ATP-binding</keyword>
<dbReference type="SMART" id="SM00490">
    <property type="entry name" value="HELICc"/>
    <property type="match status" value="1"/>
</dbReference>
<dbReference type="InterPro" id="IPR050742">
    <property type="entry name" value="Helicase_Restrict-Modif_Enz"/>
</dbReference>